<accession>A0A4R8I6L7</accession>
<keyword evidence="3" id="KW-1185">Reference proteome</keyword>
<dbReference type="Proteomes" id="UP000295313">
    <property type="component" value="Unassembled WGS sequence"/>
</dbReference>
<keyword evidence="1" id="KW-0732">Signal</keyword>
<dbReference type="OrthoDB" id="1440774at2"/>
<comment type="caution">
    <text evidence="2">The sequence shown here is derived from an EMBL/GenBank/DDBJ whole genome shotgun (WGS) entry which is preliminary data.</text>
</comment>
<dbReference type="NCBIfam" id="TIGR01200">
    <property type="entry name" value="GLPGLI"/>
    <property type="match status" value="1"/>
</dbReference>
<evidence type="ECO:0000313" key="2">
    <source>
        <dbReference type="EMBL" id="TDX84613.1"/>
    </source>
</evidence>
<protein>
    <submittedName>
        <fullName evidence="2">GLPGLI family protein</fullName>
    </submittedName>
</protein>
<name>A0A4R8I6L7_9FLAO</name>
<sequence>MKKILALSSLLILISVNSQVHRFYYELTYKPNKDSATTEKEMMVLDVAKDESLFLPYKQLEYDSVLTANIKKAREFGAEIDKELMTKKPPLLSYRISKFKDGNLGFKDFIGISEYYIYSEKPNLKWNITNEKEKIEIYNAQKATTNFGGRSWIAWFTTDIPIQDGPYKFSGLPGLVIKLEDSGNNYSWILKGNKKLTHNIEINKLNYLESQMGEAKKIPKSAFEKRSAEYRKNPMSQMLRSFDEKDVELMKKLKEEETRLKKQISFYNNPIEVD</sequence>
<evidence type="ECO:0000256" key="1">
    <source>
        <dbReference type="SAM" id="SignalP"/>
    </source>
</evidence>
<dbReference type="InterPro" id="IPR005901">
    <property type="entry name" value="GLPGLI"/>
</dbReference>
<gene>
    <name evidence="2" type="ORF">B0I22_2244</name>
</gene>
<reference evidence="2 3" key="1">
    <citation type="submission" date="2019-03" db="EMBL/GenBank/DDBJ databases">
        <title>Genomic Encyclopedia of Type Strains, Phase III (KMG-III): the genomes of soil and plant-associated and newly described type strains.</title>
        <authorList>
            <person name="Whitman W."/>
        </authorList>
    </citation>
    <scope>NUCLEOTIDE SEQUENCE [LARGE SCALE GENOMIC DNA]</scope>
    <source>
        <strain evidence="2 3">CGMCC 1.12802</strain>
    </source>
</reference>
<organism evidence="2 3">
    <name type="scientific">Epilithonimonas xixisoli</name>
    <dbReference type="NCBI Taxonomy" id="1476462"/>
    <lineage>
        <taxon>Bacteria</taxon>
        <taxon>Pseudomonadati</taxon>
        <taxon>Bacteroidota</taxon>
        <taxon>Flavobacteriia</taxon>
        <taxon>Flavobacteriales</taxon>
        <taxon>Weeksellaceae</taxon>
        <taxon>Chryseobacterium group</taxon>
        <taxon>Epilithonimonas</taxon>
    </lineage>
</organism>
<dbReference type="RefSeq" id="WP_133944609.1">
    <property type="nucleotide sequence ID" value="NZ_SOEO01000002.1"/>
</dbReference>
<evidence type="ECO:0000313" key="3">
    <source>
        <dbReference type="Proteomes" id="UP000295313"/>
    </source>
</evidence>
<dbReference type="AlphaFoldDB" id="A0A4R8I6L7"/>
<feature type="chain" id="PRO_5020322609" evidence="1">
    <location>
        <begin position="21"/>
        <end position="274"/>
    </location>
</feature>
<dbReference type="Pfam" id="PF09697">
    <property type="entry name" value="Porph_ging"/>
    <property type="match status" value="1"/>
</dbReference>
<feature type="signal peptide" evidence="1">
    <location>
        <begin position="1"/>
        <end position="20"/>
    </location>
</feature>
<proteinExistence type="predicted"/>
<dbReference type="EMBL" id="SOEO01000002">
    <property type="protein sequence ID" value="TDX84613.1"/>
    <property type="molecule type" value="Genomic_DNA"/>
</dbReference>